<organism evidence="21 22">
    <name type="scientific">candidate division LCP-89 bacterium B3_LCP</name>
    <dbReference type="NCBI Taxonomy" id="2012998"/>
    <lineage>
        <taxon>Bacteria</taxon>
        <taxon>Pseudomonadati</taxon>
        <taxon>Bacteria division LCP-89</taxon>
    </lineage>
</organism>
<dbReference type="InterPro" id="IPR015875">
    <property type="entry name" value="IMP_DH/GMP_Rdtase_CS"/>
</dbReference>
<evidence type="ECO:0000256" key="5">
    <source>
        <dbReference type="ARBA" id="ARBA00022737"/>
    </source>
</evidence>
<evidence type="ECO:0000256" key="16">
    <source>
        <dbReference type="PIRSR" id="PIRSR000130-4"/>
    </source>
</evidence>
<comment type="similarity">
    <text evidence="2 13 18">Belongs to the IMPDH/GMPR family.</text>
</comment>
<dbReference type="SUPFAM" id="SSF54631">
    <property type="entry name" value="CBS-domain pair"/>
    <property type="match status" value="1"/>
</dbReference>
<proteinExistence type="inferred from homology"/>
<feature type="binding site" evidence="13">
    <location>
        <position position="424"/>
    </location>
    <ligand>
        <name>IMP</name>
        <dbReference type="ChEBI" id="CHEBI:58053"/>
    </ligand>
</feature>
<sequence length="494" mass="53199">MDLQDSGNRKKPVKIIGEGYTFDDILLLPRRSLILPSQTVVATRLSKNIKLNIPLVSAAMDTVTESRLAIALARVGGIGIIHKNFTPAKQAEEVDRVKRAESTIVFNPITISPGQTVREALNTMQGRSISGIPVVEDDHLVGIVTHRDLRFETNLDLTVSQVMTAAPLVTAPPTTTLDDAQKILQKHRIEKLLIVNDSGKLIGLITVKDIQKKNQYPHACKDERGRLRVGAALGVASGLEERLEKLTDAGVDVVIVDTAHGHSEGVLNTVEKIRTTYPDLEIIAGNVARREAVTDLISAGSHAVKVGIGPGSICTTRVVAGVGVPQITAVMECVEEAAKHDLPVIADGGIRFSGDIAKALASGAESVMIGQLFAGMEESPGETVVLEGRTYKVVRGMGSLGAMMEGSADRYFQDPVSMEKLVPEGIEGRVPYRGRLEDTVFQLIGGIRAAMGYCGAPDLKTFREETQFIRISPAGLHESHPHDVVITKEAPNYR</sequence>
<dbReference type="EMBL" id="NJBN01000005">
    <property type="protein sequence ID" value="TKJ40302.1"/>
    <property type="molecule type" value="Genomic_DNA"/>
</dbReference>
<comment type="pathway">
    <text evidence="13 19">Purine metabolism; XMP biosynthesis via de novo pathway; XMP from IMP: step 1/1.</text>
</comment>
<dbReference type="InterPro" id="IPR005990">
    <property type="entry name" value="IMP_DH"/>
</dbReference>
<dbReference type="Pfam" id="PF00478">
    <property type="entry name" value="IMPDH"/>
    <property type="match status" value="1"/>
</dbReference>
<evidence type="ECO:0000256" key="10">
    <source>
        <dbReference type="ARBA" id="ARBA00023027"/>
    </source>
</evidence>
<dbReference type="GO" id="GO:0006183">
    <property type="term" value="P:GTP biosynthetic process"/>
    <property type="evidence" value="ECO:0007669"/>
    <property type="project" value="TreeGrafter"/>
</dbReference>
<dbReference type="PROSITE" id="PS51371">
    <property type="entry name" value="CBS"/>
    <property type="match status" value="2"/>
</dbReference>
<evidence type="ECO:0000256" key="6">
    <source>
        <dbReference type="ARBA" id="ARBA00022749"/>
    </source>
</evidence>
<dbReference type="SUPFAM" id="SSF51412">
    <property type="entry name" value="Inosine monophosphate dehydrogenase (IMPDH)"/>
    <property type="match status" value="1"/>
</dbReference>
<feature type="domain" description="CBS" evidence="20">
    <location>
        <begin position="104"/>
        <end position="159"/>
    </location>
</feature>
<keyword evidence="4 13" id="KW-0479">Metal-binding</keyword>
<evidence type="ECO:0000256" key="18">
    <source>
        <dbReference type="RuleBase" id="RU003927"/>
    </source>
</evidence>
<dbReference type="InterPro" id="IPR001093">
    <property type="entry name" value="IMP_DH_GMPRt"/>
</dbReference>
<name>A0A532UZH4_UNCL8</name>
<dbReference type="InterPro" id="IPR013785">
    <property type="entry name" value="Aldolase_TIM"/>
</dbReference>
<dbReference type="InterPro" id="IPR046342">
    <property type="entry name" value="CBS_dom_sf"/>
</dbReference>
<dbReference type="AlphaFoldDB" id="A0A532UZH4"/>
<evidence type="ECO:0000256" key="11">
    <source>
        <dbReference type="ARBA" id="ARBA00023122"/>
    </source>
</evidence>
<dbReference type="PROSITE" id="PS00487">
    <property type="entry name" value="IMP_DH_GMP_RED"/>
    <property type="match status" value="1"/>
</dbReference>
<accession>A0A532UZH4</accession>
<feature type="binding site" description="in other chain" evidence="13 16">
    <location>
        <position position="311"/>
    </location>
    <ligand>
        <name>K(+)</name>
        <dbReference type="ChEBI" id="CHEBI:29103"/>
        <note>ligand shared between two tetrameric partners</note>
    </ligand>
</feature>
<dbReference type="UniPathway" id="UPA00601">
    <property type="reaction ID" value="UER00295"/>
</dbReference>
<evidence type="ECO:0000256" key="1">
    <source>
        <dbReference type="ARBA" id="ARBA00001958"/>
    </source>
</evidence>
<evidence type="ECO:0000256" key="14">
    <source>
        <dbReference type="PIRSR" id="PIRSR000130-1"/>
    </source>
</evidence>
<dbReference type="Gene3D" id="3.20.20.70">
    <property type="entry name" value="Aldolase class I"/>
    <property type="match status" value="1"/>
</dbReference>
<comment type="subunit">
    <text evidence="3 13">Homotetramer.</text>
</comment>
<comment type="catalytic activity">
    <reaction evidence="12 13 19">
        <text>IMP + NAD(+) + H2O = XMP + NADH + H(+)</text>
        <dbReference type="Rhea" id="RHEA:11708"/>
        <dbReference type="ChEBI" id="CHEBI:15377"/>
        <dbReference type="ChEBI" id="CHEBI:15378"/>
        <dbReference type="ChEBI" id="CHEBI:57464"/>
        <dbReference type="ChEBI" id="CHEBI:57540"/>
        <dbReference type="ChEBI" id="CHEBI:57945"/>
        <dbReference type="ChEBI" id="CHEBI:58053"/>
        <dbReference type="EC" id="1.1.1.205"/>
    </reaction>
</comment>
<evidence type="ECO:0000313" key="22">
    <source>
        <dbReference type="Proteomes" id="UP000319619"/>
    </source>
</evidence>
<comment type="caution">
    <text evidence="21">The sequence shown here is derived from an EMBL/GenBank/DDBJ whole genome shotgun (WGS) entry which is preliminary data.</text>
</comment>
<keyword evidence="5" id="KW-0677">Repeat</keyword>
<feature type="binding site" evidence="13">
    <location>
        <position position="312"/>
    </location>
    <ligand>
        <name>IMP</name>
        <dbReference type="ChEBI" id="CHEBI:58053"/>
    </ligand>
</feature>
<feature type="binding site" evidence="13">
    <location>
        <begin position="370"/>
        <end position="371"/>
    </location>
    <ligand>
        <name>IMP</name>
        <dbReference type="ChEBI" id="CHEBI:58053"/>
    </ligand>
</feature>
<dbReference type="CDD" id="cd04601">
    <property type="entry name" value="CBS_pair_IMPDH"/>
    <property type="match status" value="1"/>
</dbReference>
<dbReference type="GO" id="GO:0046872">
    <property type="term" value="F:metal ion binding"/>
    <property type="evidence" value="ECO:0007669"/>
    <property type="project" value="UniProtKB-UniRule"/>
</dbReference>
<evidence type="ECO:0000256" key="12">
    <source>
        <dbReference type="ARBA" id="ARBA00048028"/>
    </source>
</evidence>
<comment type="function">
    <text evidence="13">Catalyzes the conversion of inosine 5'-phosphate (IMP) to xanthosine 5'-phosphate (XMP), the first committed and rate-limiting step in the de novo synthesis of guanine nucleotides, and therefore plays an important role in the regulation of cell growth.</text>
</comment>
<evidence type="ECO:0000256" key="4">
    <source>
        <dbReference type="ARBA" id="ARBA00022723"/>
    </source>
</evidence>
<evidence type="ECO:0000313" key="21">
    <source>
        <dbReference type="EMBL" id="TKJ40302.1"/>
    </source>
</evidence>
<feature type="binding site" evidence="13">
    <location>
        <begin position="347"/>
        <end position="349"/>
    </location>
    <ligand>
        <name>IMP</name>
        <dbReference type="ChEBI" id="CHEBI:58053"/>
    </ligand>
</feature>
<dbReference type="InterPro" id="IPR000644">
    <property type="entry name" value="CBS_dom"/>
</dbReference>
<dbReference type="NCBIfam" id="TIGR01302">
    <property type="entry name" value="IMP_dehydrog"/>
    <property type="match status" value="1"/>
</dbReference>
<keyword evidence="11 17" id="KW-0129">CBS domain</keyword>
<evidence type="ECO:0000256" key="8">
    <source>
        <dbReference type="ARBA" id="ARBA00022958"/>
    </source>
</evidence>
<dbReference type="SMART" id="SM00116">
    <property type="entry name" value="CBS"/>
    <property type="match status" value="2"/>
</dbReference>
<dbReference type="FunFam" id="3.20.20.70:FF:000003">
    <property type="entry name" value="GMP reductase"/>
    <property type="match status" value="1"/>
</dbReference>
<keyword evidence="10 13" id="KW-0520">NAD</keyword>
<comment type="caution">
    <text evidence="13">Lacks conserved residue(s) required for the propagation of feature annotation.</text>
</comment>
<dbReference type="PANTHER" id="PTHR11911:SF111">
    <property type="entry name" value="INOSINE-5'-MONOPHOSPHATE DEHYDROGENASE"/>
    <property type="match status" value="1"/>
</dbReference>
<dbReference type="GO" id="GO:0006177">
    <property type="term" value="P:GMP biosynthetic process"/>
    <property type="evidence" value="ECO:0007669"/>
    <property type="project" value="UniProtKB-UniRule"/>
</dbReference>
<feature type="binding site" evidence="13">
    <location>
        <position position="480"/>
    </location>
    <ligand>
        <name>K(+)</name>
        <dbReference type="ChEBI" id="CHEBI:29103"/>
        <note>ligand shared between two tetrameric partners</note>
    </ligand>
</feature>
<dbReference type="SMART" id="SM01240">
    <property type="entry name" value="IMPDH"/>
    <property type="match status" value="1"/>
</dbReference>
<feature type="binding site" evidence="13 15">
    <location>
        <begin position="307"/>
        <end position="309"/>
    </location>
    <ligand>
        <name>NAD(+)</name>
        <dbReference type="ChEBI" id="CHEBI:57540"/>
    </ligand>
</feature>
<dbReference type="Pfam" id="PF00571">
    <property type="entry name" value="CBS"/>
    <property type="match status" value="2"/>
</dbReference>
<dbReference type="GO" id="GO:0000166">
    <property type="term" value="F:nucleotide binding"/>
    <property type="evidence" value="ECO:0007669"/>
    <property type="project" value="UniProtKB-UniRule"/>
</dbReference>
<dbReference type="PANTHER" id="PTHR11911">
    <property type="entry name" value="INOSINE-5-MONOPHOSPHATE DEHYDROGENASE RELATED"/>
    <property type="match status" value="1"/>
</dbReference>
<keyword evidence="9 13" id="KW-0560">Oxidoreductase</keyword>
<dbReference type="EC" id="1.1.1.205" evidence="13 19"/>
<dbReference type="CDD" id="cd00381">
    <property type="entry name" value="IMPDH"/>
    <property type="match status" value="1"/>
</dbReference>
<evidence type="ECO:0000256" key="3">
    <source>
        <dbReference type="ARBA" id="ARBA00011881"/>
    </source>
</evidence>
<evidence type="ECO:0000256" key="7">
    <source>
        <dbReference type="ARBA" id="ARBA00022755"/>
    </source>
</evidence>
<keyword evidence="6 13" id="KW-0332">GMP biosynthesis</keyword>
<evidence type="ECO:0000256" key="15">
    <source>
        <dbReference type="PIRSR" id="PIRSR000130-3"/>
    </source>
</evidence>
<dbReference type="Proteomes" id="UP000319619">
    <property type="component" value="Unassembled WGS sequence"/>
</dbReference>
<dbReference type="PIRSF" id="PIRSF000130">
    <property type="entry name" value="IMPDH"/>
    <property type="match status" value="1"/>
</dbReference>
<comment type="cofactor">
    <cofactor evidence="1 13">
        <name>K(+)</name>
        <dbReference type="ChEBI" id="CHEBI:29103"/>
    </cofactor>
</comment>
<feature type="binding site" evidence="13">
    <location>
        <position position="478"/>
    </location>
    <ligand>
        <name>K(+)</name>
        <dbReference type="ChEBI" id="CHEBI:29103"/>
        <note>ligand shared between two tetrameric partners</note>
    </ligand>
</feature>
<evidence type="ECO:0000256" key="9">
    <source>
        <dbReference type="ARBA" id="ARBA00023002"/>
    </source>
</evidence>
<keyword evidence="7 13" id="KW-0658">Purine biosynthesis</keyword>
<evidence type="ECO:0000256" key="19">
    <source>
        <dbReference type="RuleBase" id="RU003928"/>
    </source>
</evidence>
<feature type="active site" description="Thioimidate intermediate" evidence="13 14">
    <location>
        <position position="314"/>
    </location>
</feature>
<evidence type="ECO:0000256" key="13">
    <source>
        <dbReference type="HAMAP-Rule" id="MF_01964"/>
    </source>
</evidence>
<keyword evidence="8 13" id="KW-0630">Potassium</keyword>
<dbReference type="GO" id="GO:0003938">
    <property type="term" value="F:IMP dehydrogenase activity"/>
    <property type="evidence" value="ECO:0007669"/>
    <property type="project" value="UniProtKB-UniRule"/>
</dbReference>
<dbReference type="HAMAP" id="MF_01964">
    <property type="entry name" value="IMPDH"/>
    <property type="match status" value="1"/>
</dbReference>
<protein>
    <recommendedName>
        <fullName evidence="13 19">Inosine-5'-monophosphate dehydrogenase</fullName>
        <shortName evidence="13">IMP dehydrogenase</shortName>
        <shortName evidence="13">IMPD</shortName>
        <shortName evidence="13">IMPDH</shortName>
        <ecNumber evidence="13 19">1.1.1.205</ecNumber>
    </recommendedName>
</protein>
<feature type="binding site" evidence="13">
    <location>
        <position position="479"/>
    </location>
    <ligand>
        <name>K(+)</name>
        <dbReference type="ChEBI" id="CHEBI:29103"/>
        <note>ligand shared between two tetrameric partners</note>
    </ligand>
</feature>
<feature type="binding site" description="in other chain" evidence="13 16">
    <location>
        <position position="314"/>
    </location>
    <ligand>
        <name>K(+)</name>
        <dbReference type="ChEBI" id="CHEBI:29103"/>
        <note>ligand shared between two tetrameric partners</note>
    </ligand>
</feature>
<feature type="binding site" evidence="13">
    <location>
        <position position="257"/>
    </location>
    <ligand>
        <name>NAD(+)</name>
        <dbReference type="ChEBI" id="CHEBI:57540"/>
    </ligand>
</feature>
<reference evidence="21 22" key="1">
    <citation type="submission" date="2017-06" db="EMBL/GenBank/DDBJ databases">
        <title>Novel microbial phyla capable of carbon fixation and sulfur reduction in deep-sea sediments.</title>
        <authorList>
            <person name="Huang J."/>
            <person name="Baker B."/>
            <person name="Wang Y."/>
        </authorList>
    </citation>
    <scope>NUCLEOTIDE SEQUENCE [LARGE SCALE GENOMIC DNA]</scope>
    <source>
        <strain evidence="21">B3_LCP</strain>
    </source>
</reference>
<feature type="domain" description="CBS" evidence="20">
    <location>
        <begin position="163"/>
        <end position="223"/>
    </location>
</feature>
<feature type="active site" description="Proton acceptor" evidence="13 14">
    <location>
        <position position="410"/>
    </location>
</feature>
<evidence type="ECO:0000256" key="2">
    <source>
        <dbReference type="ARBA" id="ARBA00005502"/>
    </source>
</evidence>
<evidence type="ECO:0000259" key="20">
    <source>
        <dbReference type="PROSITE" id="PS51371"/>
    </source>
</evidence>
<gene>
    <name evidence="13" type="primary">guaB</name>
    <name evidence="21" type="ORF">CEE37_08220</name>
</gene>
<feature type="binding site" evidence="15">
    <location>
        <begin position="257"/>
        <end position="259"/>
    </location>
    <ligand>
        <name>NAD(+)</name>
        <dbReference type="ChEBI" id="CHEBI:57540"/>
    </ligand>
</feature>
<feature type="binding site" description="in other chain" evidence="13 16">
    <location>
        <position position="309"/>
    </location>
    <ligand>
        <name>K(+)</name>
        <dbReference type="ChEBI" id="CHEBI:29103"/>
        <note>ligand shared between two tetrameric partners</note>
    </ligand>
</feature>
<comment type="activity regulation">
    <text evidence="13">Mycophenolic acid (MPA) is a non-competitive inhibitor that prevents formation of the closed enzyme conformation by binding to the same site as the amobile flap. In contrast, mizoribine monophosphate (MZP) is a competitive inhibitor that induces the closed conformation. MPA is a potent inhibitor of mammalian IMPDHs but a poor inhibitor of the bacterial enzymes. MZP is a more potent inhibitor of bacterial IMPDH.</text>
</comment>
<evidence type="ECO:0000256" key="17">
    <source>
        <dbReference type="PROSITE-ProRule" id="PRU00703"/>
    </source>
</evidence>